<keyword evidence="3 7" id="KW-0732">Signal</keyword>
<comment type="subcellular location">
    <subcellularLocation>
        <location evidence="1">Membrane</location>
        <topology evidence="1">Lipid-anchor</topology>
    </subcellularLocation>
</comment>
<organism evidence="8 9">
    <name type="scientific">Enterovirga rhinocerotis</name>
    <dbReference type="NCBI Taxonomy" id="1339210"/>
    <lineage>
        <taxon>Bacteria</taxon>
        <taxon>Pseudomonadati</taxon>
        <taxon>Pseudomonadota</taxon>
        <taxon>Alphaproteobacteria</taxon>
        <taxon>Hyphomicrobiales</taxon>
        <taxon>Methylobacteriaceae</taxon>
        <taxon>Enterovirga</taxon>
    </lineage>
</organism>
<keyword evidence="5" id="KW-0564">Palmitate</keyword>
<dbReference type="InterPro" id="IPR004872">
    <property type="entry name" value="Lipoprotein_NlpA"/>
</dbReference>
<dbReference type="Proteomes" id="UP000295122">
    <property type="component" value="Unassembled WGS sequence"/>
</dbReference>
<dbReference type="EMBL" id="SNZR01000018">
    <property type="protein sequence ID" value="TDR85125.1"/>
    <property type="molecule type" value="Genomic_DNA"/>
</dbReference>
<evidence type="ECO:0000256" key="3">
    <source>
        <dbReference type="ARBA" id="ARBA00022729"/>
    </source>
</evidence>
<evidence type="ECO:0000256" key="6">
    <source>
        <dbReference type="ARBA" id="ARBA00023288"/>
    </source>
</evidence>
<evidence type="ECO:0000256" key="5">
    <source>
        <dbReference type="ARBA" id="ARBA00023139"/>
    </source>
</evidence>
<name>A0A4R7BLH8_9HYPH</name>
<accession>A0A4R7BLH8</accession>
<comment type="caution">
    <text evidence="8">The sequence shown here is derived from an EMBL/GenBank/DDBJ whole genome shotgun (WGS) entry which is preliminary data.</text>
</comment>
<evidence type="ECO:0000256" key="4">
    <source>
        <dbReference type="ARBA" id="ARBA00023136"/>
    </source>
</evidence>
<dbReference type="Pfam" id="PF03180">
    <property type="entry name" value="Lipoprotein_9"/>
    <property type="match status" value="1"/>
</dbReference>
<proteinExistence type="inferred from homology"/>
<dbReference type="Gene3D" id="3.40.190.10">
    <property type="entry name" value="Periplasmic binding protein-like II"/>
    <property type="match status" value="2"/>
</dbReference>
<feature type="signal peptide" evidence="7">
    <location>
        <begin position="1"/>
        <end position="25"/>
    </location>
</feature>
<sequence>MTMFKALAGLLAGVIMIGGASVARADAPLTIGVTAGPVALLLEQVAVRAKAKGIEVTLVEFSDWVTPNSAVAAGDLDANFFQHVTFLEQQNKARGSNLVPAAPGGIIGPVGLFSKKYKKVEDVKSGETVSIPNDPVNGARGLILLEKAGLVKLTPGKGIAVTAQDIVENPRKLKIVELESGQIYRSLDDVGLASVNFTSLVLGGGDPKSALVADLTTDEKFVFRFVTRPDRKDNPKLHAFIKEFKTPETRAFIETKLPAFIPAW</sequence>
<keyword evidence="9" id="KW-1185">Reference proteome</keyword>
<protein>
    <submittedName>
        <fullName evidence="8">D-methionine transport system substrate-binding protein</fullName>
    </submittedName>
</protein>
<gene>
    <name evidence="8" type="ORF">EV668_4667</name>
</gene>
<dbReference type="SUPFAM" id="SSF53850">
    <property type="entry name" value="Periplasmic binding protein-like II"/>
    <property type="match status" value="1"/>
</dbReference>
<dbReference type="PANTHER" id="PTHR30429">
    <property type="entry name" value="D-METHIONINE-BINDING LIPOPROTEIN METQ"/>
    <property type="match status" value="1"/>
</dbReference>
<dbReference type="GO" id="GO:0016020">
    <property type="term" value="C:membrane"/>
    <property type="evidence" value="ECO:0007669"/>
    <property type="project" value="UniProtKB-SubCell"/>
</dbReference>
<dbReference type="AlphaFoldDB" id="A0A4R7BLH8"/>
<reference evidence="8 9" key="1">
    <citation type="submission" date="2019-03" db="EMBL/GenBank/DDBJ databases">
        <title>Genomic Encyclopedia of Type Strains, Phase IV (KMG-IV): sequencing the most valuable type-strain genomes for metagenomic binning, comparative biology and taxonomic classification.</title>
        <authorList>
            <person name="Goeker M."/>
        </authorList>
    </citation>
    <scope>NUCLEOTIDE SEQUENCE [LARGE SCALE GENOMIC DNA]</scope>
    <source>
        <strain evidence="8 9">DSM 25903</strain>
    </source>
</reference>
<feature type="chain" id="PRO_5020797418" evidence="7">
    <location>
        <begin position="26"/>
        <end position="264"/>
    </location>
</feature>
<dbReference type="PANTHER" id="PTHR30429:SF1">
    <property type="entry name" value="D-METHIONINE-BINDING LIPOPROTEIN METQ-RELATED"/>
    <property type="match status" value="1"/>
</dbReference>
<dbReference type="RefSeq" id="WP_245513386.1">
    <property type="nucleotide sequence ID" value="NZ_SNZR01000018.1"/>
</dbReference>
<keyword evidence="6" id="KW-0449">Lipoprotein</keyword>
<evidence type="ECO:0000313" key="9">
    <source>
        <dbReference type="Proteomes" id="UP000295122"/>
    </source>
</evidence>
<evidence type="ECO:0000313" key="8">
    <source>
        <dbReference type="EMBL" id="TDR85125.1"/>
    </source>
</evidence>
<comment type="similarity">
    <text evidence="2">Belongs to the NlpA lipoprotein family.</text>
</comment>
<evidence type="ECO:0000256" key="1">
    <source>
        <dbReference type="ARBA" id="ARBA00004635"/>
    </source>
</evidence>
<keyword evidence="4" id="KW-0472">Membrane</keyword>
<evidence type="ECO:0000256" key="2">
    <source>
        <dbReference type="ARBA" id="ARBA00008973"/>
    </source>
</evidence>
<evidence type="ECO:0000256" key="7">
    <source>
        <dbReference type="SAM" id="SignalP"/>
    </source>
</evidence>